<evidence type="ECO:0000259" key="4">
    <source>
        <dbReference type="PROSITE" id="PS50835"/>
    </source>
</evidence>
<evidence type="ECO:0000256" key="2">
    <source>
        <dbReference type="SAM" id="MobiDB-lite"/>
    </source>
</evidence>
<gene>
    <name evidence="5" type="ORF">PODLI_1B022990</name>
</gene>
<dbReference type="InterPro" id="IPR007110">
    <property type="entry name" value="Ig-like_dom"/>
</dbReference>
<dbReference type="AlphaFoldDB" id="A0AA35L912"/>
<evidence type="ECO:0000256" key="1">
    <source>
        <dbReference type="ARBA" id="ARBA00023157"/>
    </source>
</evidence>
<sequence>MTALADTVTARPSGLWLSLSPPLNTFARGELASLICSLPEGQRATGFYFYEKRGGAPVMYGQQVENILEVSTEYLETNKTFLCAYVGEKSSGGFFLSSLSNEVVLSITDLPRAPVFSVSPKKDVYTSGESVELKCSSSEPRNVSRTQFFRDHQDLHSVKPSSPSSPSSLSNVTHTLRLAIQDDGDYSCRYHIVESGREIISRESNSIRISVLPPPAPELSIIPPRQSFLQGQRITLKCSHPEGQLAAKFLFYEMKAERGWTKLQEDFNNTLEITAEFQEIKKSFVCAYMEESSARRLSAQSNRIEFSITASFPPADLFQRPQEPVYSPGERVTLTCSAPEEMDVAGFKFYKEQHDQKYKVLPDQGSGPYAAFPVDKNTAGIYKCLYWVQNSRQMIQSPMSSSISVVMTEHPRPPVLTVSPEKDSYRREESIKLRCSAYERRDVSKIQFFKDKRQLQLINVPSSLNTFTHIQLLLPQDGGDYSCKYHIVVSGREFPSRESNSIRILVLDEPLSTTPTFSTPDQAVLSFAATTRPPRKSSLATSSTSSSHYVARRPSTRMKLLASSTSWSSSSQLSLHYSTSTSSTYAQESRKSSTCCDPKSTTDQKKDNSEKGSYPFLLPLAIGCGTGGCLLLLVFVVCIYRRKHKDKRAITASSYWQTLDIRQSLKRRCKDPVGVSTNLEERNVPGWMQPASEDWGILPKAKSPMPKARHPLEKKKADEDTDSGANFEFPEIDATYSLLSFPCSTFFLEENDRPSEEPVPSQILKTQTFTVK</sequence>
<organism evidence="5 6">
    <name type="scientific">Podarcis lilfordi</name>
    <name type="common">Lilford's wall lizard</name>
    <dbReference type="NCBI Taxonomy" id="74358"/>
    <lineage>
        <taxon>Eukaryota</taxon>
        <taxon>Metazoa</taxon>
        <taxon>Chordata</taxon>
        <taxon>Craniata</taxon>
        <taxon>Vertebrata</taxon>
        <taxon>Euteleostomi</taxon>
        <taxon>Lepidosauria</taxon>
        <taxon>Squamata</taxon>
        <taxon>Bifurcata</taxon>
        <taxon>Unidentata</taxon>
        <taxon>Episquamata</taxon>
        <taxon>Laterata</taxon>
        <taxon>Lacertibaenia</taxon>
        <taxon>Lacertidae</taxon>
        <taxon>Podarcis</taxon>
    </lineage>
</organism>
<feature type="domain" description="Ig-like" evidence="4">
    <location>
        <begin position="414"/>
        <end position="483"/>
    </location>
</feature>
<proteinExistence type="predicted"/>
<dbReference type="PANTHER" id="PTHR11738:SF186">
    <property type="entry name" value="OSTEOCLAST-ASSOCIATED IMMUNOGLOBULIN-LIKE RECEPTOR"/>
    <property type="match status" value="1"/>
</dbReference>
<dbReference type="Gene3D" id="2.60.40.10">
    <property type="entry name" value="Immunoglobulins"/>
    <property type="match status" value="4"/>
</dbReference>
<accession>A0AA35L912</accession>
<dbReference type="EMBL" id="OX395138">
    <property type="protein sequence ID" value="CAI5791428.1"/>
    <property type="molecule type" value="Genomic_DNA"/>
</dbReference>
<protein>
    <submittedName>
        <fullName evidence="5">Receptor 5</fullName>
    </submittedName>
</protein>
<evidence type="ECO:0000313" key="5">
    <source>
        <dbReference type="EMBL" id="CAI5791428.1"/>
    </source>
</evidence>
<feature type="region of interest" description="Disordered" evidence="2">
    <location>
        <begin position="698"/>
        <end position="724"/>
    </location>
</feature>
<feature type="compositionally biased region" description="Polar residues" evidence="2">
    <location>
        <begin position="763"/>
        <end position="772"/>
    </location>
</feature>
<reference evidence="5" key="1">
    <citation type="submission" date="2022-12" db="EMBL/GenBank/DDBJ databases">
        <authorList>
            <person name="Alioto T."/>
            <person name="Alioto T."/>
            <person name="Gomez Garrido J."/>
        </authorList>
    </citation>
    <scope>NUCLEOTIDE SEQUENCE</scope>
</reference>
<dbReference type="SUPFAM" id="SSF48726">
    <property type="entry name" value="Immunoglobulin"/>
    <property type="match status" value="3"/>
</dbReference>
<dbReference type="PANTHER" id="PTHR11738">
    <property type="entry name" value="MHC CLASS I NK CELL RECEPTOR"/>
    <property type="match status" value="1"/>
</dbReference>
<keyword evidence="3" id="KW-1133">Transmembrane helix</keyword>
<dbReference type="PROSITE" id="PS50835">
    <property type="entry name" value="IG_LIKE"/>
    <property type="match status" value="3"/>
</dbReference>
<keyword evidence="1" id="KW-1015">Disulfide bond</keyword>
<evidence type="ECO:0000256" key="3">
    <source>
        <dbReference type="SAM" id="Phobius"/>
    </source>
</evidence>
<dbReference type="InterPro" id="IPR013783">
    <property type="entry name" value="Ig-like_fold"/>
</dbReference>
<feature type="domain" description="Ig-like" evidence="4">
    <location>
        <begin position="114"/>
        <end position="189"/>
    </location>
</feature>
<keyword evidence="6" id="KW-1185">Reference proteome</keyword>
<feature type="region of interest" description="Disordered" evidence="2">
    <location>
        <begin position="751"/>
        <end position="772"/>
    </location>
</feature>
<dbReference type="InterPro" id="IPR050412">
    <property type="entry name" value="Ig-like_Receptors_ImmuneReg"/>
</dbReference>
<dbReference type="InterPro" id="IPR003599">
    <property type="entry name" value="Ig_sub"/>
</dbReference>
<keyword evidence="3" id="KW-0472">Membrane</keyword>
<name>A0AA35L912_9SAUR</name>
<evidence type="ECO:0000313" key="6">
    <source>
        <dbReference type="Proteomes" id="UP001178461"/>
    </source>
</evidence>
<dbReference type="GO" id="GO:0002764">
    <property type="term" value="P:immune response-regulating signaling pathway"/>
    <property type="evidence" value="ECO:0007669"/>
    <property type="project" value="TreeGrafter"/>
</dbReference>
<feature type="domain" description="Ig-like" evidence="4">
    <location>
        <begin position="217"/>
        <end position="298"/>
    </location>
</feature>
<dbReference type="Proteomes" id="UP001178461">
    <property type="component" value="Chromosome 13"/>
</dbReference>
<feature type="transmembrane region" description="Helical" evidence="3">
    <location>
        <begin position="616"/>
        <end position="640"/>
    </location>
</feature>
<dbReference type="InterPro" id="IPR036179">
    <property type="entry name" value="Ig-like_dom_sf"/>
</dbReference>
<dbReference type="SMART" id="SM00409">
    <property type="entry name" value="IG"/>
    <property type="match status" value="3"/>
</dbReference>
<keyword evidence="3" id="KW-0812">Transmembrane</keyword>
<keyword evidence="5" id="KW-0675">Receptor</keyword>